<evidence type="ECO:0000313" key="7">
    <source>
        <dbReference type="Proteomes" id="UP001500016"/>
    </source>
</evidence>
<comment type="caution">
    <text evidence="6">The sequence shown here is derived from an EMBL/GenBank/DDBJ whole genome shotgun (WGS) entry which is preliminary data.</text>
</comment>
<dbReference type="PANTHER" id="PTHR43537">
    <property type="entry name" value="TRANSCRIPTIONAL REGULATOR, GNTR FAMILY"/>
    <property type="match status" value="1"/>
</dbReference>
<dbReference type="PANTHER" id="PTHR43537:SF24">
    <property type="entry name" value="GLUCONATE OPERON TRANSCRIPTIONAL REPRESSOR"/>
    <property type="match status" value="1"/>
</dbReference>
<sequence>MSKKRATATHRRPRDLVADTLRERIRNGDFAPGTRLPTQRELEEEFGVGRSAVREALGALTQEGLLTSVGRGAPPTVTRPAEPQEGPRIAGDILTERLHEAFQAEHVTIDSFSLTTETLNNALAWPMRQVMEGALKPETVTTRLMVPSFEAKLALPRLKDDPEADDPRPLQRLHSIQRTYLNAVVRSLQSLRRFGIEVRTSIRTVRITPTSKLYLLNGNEALVGYYAITLNSADFKGERLEFYDVLGLSSKLFHSSAGSGSRDESEAAFVAESQTFFDSFWNNLADELTLD</sequence>
<gene>
    <name evidence="6" type="ORF">GCM10009801_06020</name>
</gene>
<dbReference type="PROSITE" id="PS50949">
    <property type="entry name" value="HTH_GNTR"/>
    <property type="match status" value="1"/>
</dbReference>
<keyword evidence="3" id="KW-0804">Transcription</keyword>
<dbReference type="SMART" id="SM00345">
    <property type="entry name" value="HTH_GNTR"/>
    <property type="match status" value="1"/>
</dbReference>
<evidence type="ECO:0000259" key="5">
    <source>
        <dbReference type="PROSITE" id="PS50949"/>
    </source>
</evidence>
<protein>
    <submittedName>
        <fullName evidence="6">GntR family transcriptional regulator</fullName>
    </submittedName>
</protein>
<name>A0ABN2VI53_9ACTN</name>
<dbReference type="CDD" id="cd07377">
    <property type="entry name" value="WHTH_GntR"/>
    <property type="match status" value="1"/>
</dbReference>
<evidence type="ECO:0000256" key="1">
    <source>
        <dbReference type="ARBA" id="ARBA00023015"/>
    </source>
</evidence>
<evidence type="ECO:0000256" key="4">
    <source>
        <dbReference type="SAM" id="MobiDB-lite"/>
    </source>
</evidence>
<evidence type="ECO:0000256" key="3">
    <source>
        <dbReference type="ARBA" id="ARBA00023163"/>
    </source>
</evidence>
<dbReference type="InterPro" id="IPR036388">
    <property type="entry name" value="WH-like_DNA-bd_sf"/>
</dbReference>
<feature type="region of interest" description="Disordered" evidence="4">
    <location>
        <begin position="68"/>
        <end position="87"/>
    </location>
</feature>
<accession>A0ABN2VI53</accession>
<dbReference type="SUPFAM" id="SSF46785">
    <property type="entry name" value="Winged helix' DNA-binding domain"/>
    <property type="match status" value="1"/>
</dbReference>
<dbReference type="RefSeq" id="WP_344523600.1">
    <property type="nucleotide sequence ID" value="NZ_BAAAPE010000001.1"/>
</dbReference>
<evidence type="ECO:0000256" key="2">
    <source>
        <dbReference type="ARBA" id="ARBA00023125"/>
    </source>
</evidence>
<dbReference type="PRINTS" id="PR00035">
    <property type="entry name" value="HTHGNTR"/>
</dbReference>
<dbReference type="InterPro" id="IPR036390">
    <property type="entry name" value="WH_DNA-bd_sf"/>
</dbReference>
<dbReference type="EMBL" id="BAAAPE010000001">
    <property type="protein sequence ID" value="GAA2062693.1"/>
    <property type="molecule type" value="Genomic_DNA"/>
</dbReference>
<keyword evidence="1" id="KW-0805">Transcription regulation</keyword>
<reference evidence="6 7" key="1">
    <citation type="journal article" date="2019" name="Int. J. Syst. Evol. Microbiol.">
        <title>The Global Catalogue of Microorganisms (GCM) 10K type strain sequencing project: providing services to taxonomists for standard genome sequencing and annotation.</title>
        <authorList>
            <consortium name="The Broad Institute Genomics Platform"/>
            <consortium name="The Broad Institute Genome Sequencing Center for Infectious Disease"/>
            <person name="Wu L."/>
            <person name="Ma J."/>
        </authorList>
    </citation>
    <scope>NUCLEOTIDE SEQUENCE [LARGE SCALE GENOMIC DNA]</scope>
    <source>
        <strain evidence="6 7">JCM 15478</strain>
    </source>
</reference>
<proteinExistence type="predicted"/>
<keyword evidence="7" id="KW-1185">Reference proteome</keyword>
<dbReference type="Pfam" id="PF00392">
    <property type="entry name" value="GntR"/>
    <property type="match status" value="1"/>
</dbReference>
<dbReference type="InterPro" id="IPR000524">
    <property type="entry name" value="Tscrpt_reg_HTH_GntR"/>
</dbReference>
<evidence type="ECO:0000313" key="6">
    <source>
        <dbReference type="EMBL" id="GAA2062693.1"/>
    </source>
</evidence>
<keyword evidence="2" id="KW-0238">DNA-binding</keyword>
<dbReference type="Gene3D" id="1.10.10.10">
    <property type="entry name" value="Winged helix-like DNA-binding domain superfamily/Winged helix DNA-binding domain"/>
    <property type="match status" value="1"/>
</dbReference>
<organism evidence="6 7">
    <name type="scientific">Streptomyces albiaxialis</name>
    <dbReference type="NCBI Taxonomy" id="329523"/>
    <lineage>
        <taxon>Bacteria</taxon>
        <taxon>Bacillati</taxon>
        <taxon>Actinomycetota</taxon>
        <taxon>Actinomycetes</taxon>
        <taxon>Kitasatosporales</taxon>
        <taxon>Streptomycetaceae</taxon>
        <taxon>Streptomyces</taxon>
    </lineage>
</organism>
<feature type="domain" description="HTH gntR-type" evidence="5">
    <location>
        <begin position="11"/>
        <end position="80"/>
    </location>
</feature>
<dbReference type="Proteomes" id="UP001500016">
    <property type="component" value="Unassembled WGS sequence"/>
</dbReference>